<keyword evidence="3" id="KW-1185">Reference proteome</keyword>
<evidence type="ECO:0000313" key="3">
    <source>
        <dbReference type="Proteomes" id="UP000471031"/>
    </source>
</evidence>
<keyword evidence="1" id="KW-0472">Membrane</keyword>
<dbReference type="EMBL" id="WXEX01000007">
    <property type="protein sequence ID" value="MZP43266.1"/>
    <property type="molecule type" value="Genomic_DNA"/>
</dbReference>
<comment type="caution">
    <text evidence="2">The sequence shown here is derived from an EMBL/GenBank/DDBJ whole genome shotgun (WGS) entry which is preliminary data.</text>
</comment>
<feature type="transmembrane region" description="Helical" evidence="1">
    <location>
        <begin position="127"/>
        <end position="145"/>
    </location>
</feature>
<dbReference type="AlphaFoldDB" id="A0A845LK78"/>
<feature type="transmembrane region" description="Helical" evidence="1">
    <location>
        <begin position="157"/>
        <end position="176"/>
    </location>
</feature>
<dbReference type="Proteomes" id="UP000471031">
    <property type="component" value="Unassembled WGS sequence"/>
</dbReference>
<dbReference type="RefSeq" id="WP_161261845.1">
    <property type="nucleotide sequence ID" value="NZ_JAFBDC010000013.1"/>
</dbReference>
<name>A0A845LK78_HELGE</name>
<keyword evidence="1" id="KW-0812">Transmembrane</keyword>
<proteinExistence type="predicted"/>
<evidence type="ECO:0000256" key="1">
    <source>
        <dbReference type="SAM" id="Phobius"/>
    </source>
</evidence>
<keyword evidence="1" id="KW-1133">Transmembrane helix</keyword>
<evidence type="ECO:0000313" key="2">
    <source>
        <dbReference type="EMBL" id="MZP43266.1"/>
    </source>
</evidence>
<reference evidence="2 3" key="1">
    <citation type="submission" date="2020-01" db="EMBL/GenBank/DDBJ databases">
        <title>Whole genome sequence of Heliobacterium gestii DSM 11169.</title>
        <authorList>
            <person name="Kyndt J.A."/>
            <person name="Meyer T.E."/>
        </authorList>
    </citation>
    <scope>NUCLEOTIDE SEQUENCE [LARGE SCALE GENOMIC DNA]</scope>
    <source>
        <strain evidence="2 3">DSM 11169</strain>
    </source>
</reference>
<gene>
    <name evidence="2" type="ORF">GTO89_09465</name>
</gene>
<organism evidence="2 3">
    <name type="scientific">Heliomicrobium gestii</name>
    <name type="common">Heliobacterium gestii</name>
    <dbReference type="NCBI Taxonomy" id="2699"/>
    <lineage>
        <taxon>Bacteria</taxon>
        <taxon>Bacillati</taxon>
        <taxon>Bacillota</taxon>
        <taxon>Clostridia</taxon>
        <taxon>Eubacteriales</taxon>
        <taxon>Heliobacteriaceae</taxon>
        <taxon>Heliomicrobium</taxon>
    </lineage>
</organism>
<protein>
    <submittedName>
        <fullName evidence="2">Uncharacterized protein</fullName>
    </submittedName>
</protein>
<sequence>MKRIEDNVVIEVIDYNQRAVLFLGSLLKKYFLLRGFYVNAHSSTVYASKRPYSVYRIEVSESRQALQIDNTDILIVLSNALFAEPDSKHIAHGRVVLCCGFVNYYKPGQQCIEVPTGFFLQFKNHEMAIQIGIASALLALLNQPLSLLMHIAPKKEFLDKILIFNFIFASIYEWIWQNYYESGRVFPFTFALTSPEEELAEELSLIR</sequence>
<accession>A0A845LK78</accession>